<gene>
    <name evidence="2" type="ORF">GS429_07080</name>
</gene>
<evidence type="ECO:0000313" key="3">
    <source>
        <dbReference type="Proteomes" id="UP000434101"/>
    </source>
</evidence>
<keyword evidence="1" id="KW-0472">Membrane</keyword>
<name>A0A6B0VM36_9EURY</name>
<keyword evidence="1" id="KW-0812">Transmembrane</keyword>
<dbReference type="AlphaFoldDB" id="A0A6B0VM36"/>
<dbReference type="EMBL" id="WUYX01000026">
    <property type="protein sequence ID" value="MXV61832.1"/>
    <property type="molecule type" value="Genomic_DNA"/>
</dbReference>
<evidence type="ECO:0000313" key="2">
    <source>
        <dbReference type="EMBL" id="MXV61832.1"/>
    </source>
</evidence>
<dbReference type="Proteomes" id="UP000434101">
    <property type="component" value="Unassembled WGS sequence"/>
</dbReference>
<feature type="transmembrane region" description="Helical" evidence="1">
    <location>
        <begin position="57"/>
        <end position="76"/>
    </location>
</feature>
<organism evidence="2 3">
    <name type="scientific">Natronorubrum halalkaliphilum</name>
    <dbReference type="NCBI Taxonomy" id="2691917"/>
    <lineage>
        <taxon>Archaea</taxon>
        <taxon>Methanobacteriati</taxon>
        <taxon>Methanobacteriota</taxon>
        <taxon>Stenosarchaea group</taxon>
        <taxon>Halobacteria</taxon>
        <taxon>Halobacteriales</taxon>
        <taxon>Natrialbaceae</taxon>
        <taxon>Natronorubrum</taxon>
    </lineage>
</organism>
<keyword evidence="3" id="KW-1185">Reference proteome</keyword>
<protein>
    <submittedName>
        <fullName evidence="2">Uncharacterized protein</fullName>
    </submittedName>
</protein>
<accession>A0A6B0VM36</accession>
<sequence length="81" mass="8897">MTAAVPAGPTPAPAADESHAQWTACANCAGTIHRSAGRCPHCGTHNRRFWWPADPKARLLLATTVVFAGMVLYRWLTNRRR</sequence>
<dbReference type="OrthoDB" id="385858at2157"/>
<comment type="caution">
    <text evidence="2">The sequence shown here is derived from an EMBL/GenBank/DDBJ whole genome shotgun (WGS) entry which is preliminary data.</text>
</comment>
<keyword evidence="1" id="KW-1133">Transmembrane helix</keyword>
<proteinExistence type="predicted"/>
<reference evidence="2 3" key="1">
    <citation type="submission" date="2020-01" db="EMBL/GenBank/DDBJ databases">
        <title>Natronorubrum sp. JWXQ-INN 674 isolated from Inner Mongolia Autonomous Region of China.</title>
        <authorList>
            <person name="Xue Q."/>
        </authorList>
    </citation>
    <scope>NUCLEOTIDE SEQUENCE [LARGE SCALE GENOMIC DNA]</scope>
    <source>
        <strain evidence="2 3">JWXQ-INN-674</strain>
    </source>
</reference>
<evidence type="ECO:0000256" key="1">
    <source>
        <dbReference type="SAM" id="Phobius"/>
    </source>
</evidence>
<dbReference type="RefSeq" id="WP_160064063.1">
    <property type="nucleotide sequence ID" value="NZ_WUYX01000026.1"/>
</dbReference>